<protein>
    <recommendedName>
        <fullName evidence="4">PEGA domain-containing protein</fullName>
    </recommendedName>
</protein>
<keyword evidence="3" id="KW-1185">Reference proteome</keyword>
<dbReference type="InterPro" id="IPR011009">
    <property type="entry name" value="Kinase-like_dom_sf"/>
</dbReference>
<feature type="region of interest" description="Disordered" evidence="1">
    <location>
        <begin position="285"/>
        <end position="315"/>
    </location>
</feature>
<dbReference type="AlphaFoldDB" id="A0A918MXN6"/>
<dbReference type="Proteomes" id="UP000608345">
    <property type="component" value="Unassembled WGS sequence"/>
</dbReference>
<evidence type="ECO:0000256" key="1">
    <source>
        <dbReference type="SAM" id="MobiDB-lite"/>
    </source>
</evidence>
<reference evidence="2" key="2">
    <citation type="submission" date="2020-09" db="EMBL/GenBank/DDBJ databases">
        <authorList>
            <person name="Sun Q."/>
            <person name="Kim S."/>
        </authorList>
    </citation>
    <scope>NUCLEOTIDE SEQUENCE</scope>
    <source>
        <strain evidence="2">KCTC 23732</strain>
    </source>
</reference>
<evidence type="ECO:0000313" key="2">
    <source>
        <dbReference type="EMBL" id="GGW83015.1"/>
    </source>
</evidence>
<dbReference type="Gene3D" id="1.10.510.10">
    <property type="entry name" value="Transferase(Phosphotransferase) domain 1"/>
    <property type="match status" value="1"/>
</dbReference>
<dbReference type="SUPFAM" id="SSF56112">
    <property type="entry name" value="Protein kinase-like (PK-like)"/>
    <property type="match status" value="1"/>
</dbReference>
<feature type="region of interest" description="Disordered" evidence="1">
    <location>
        <begin position="428"/>
        <end position="464"/>
    </location>
</feature>
<name>A0A918MXN6_9BURK</name>
<evidence type="ECO:0008006" key="4">
    <source>
        <dbReference type="Google" id="ProtNLM"/>
    </source>
</evidence>
<comment type="caution">
    <text evidence="2">The sequence shown here is derived from an EMBL/GenBank/DDBJ whole genome shotgun (WGS) entry which is preliminary data.</text>
</comment>
<accession>A0A918MXN6</accession>
<evidence type="ECO:0000313" key="3">
    <source>
        <dbReference type="Proteomes" id="UP000608345"/>
    </source>
</evidence>
<dbReference type="RefSeq" id="WP_189384470.1">
    <property type="nucleotide sequence ID" value="NZ_BAABFY010000055.1"/>
</dbReference>
<gene>
    <name evidence="2" type="ORF">GCM10011450_11240</name>
</gene>
<sequence>MTSLSELIEKISPDYQTLAQSGWWQGEVTQVDLENLLLDIWPVLQGLHDQNRVYGLFSLEAILLDRAGRAHLLPLSEGQLQQLQAKNEFIAGYAAFEQHAADPGWPIGPWTDVYGLGMVLRSMILKQAPESAIKRMVKDDLPPLSGHVHGGVFSRRFLRAIDCATILEPEVRTRSMNELVVAMGLADVSEIRAATLEKVMPVAPPVSVSPTQAVAGPKNPEPAPVPSFVAATEQENQGPPARKIVLQEHKRGPAWGLIALVLAAAAAGVYLYTGQEAEQSAIAGMETGKESEQTRTASANMVQPKDPGEGNRPPQPLWKTQEEAVIKALTQAETMANTIAGTASETLDKAVNEVVNQSVNDAVSSARPMAENNVDEVAAMITATDNTLPEPVSEAGQQAQMPAGDTSGIISEVSNNSQEIAGITWQPSGRTQEAPVTLAEQPAPATETIERQEQERQEQERINQEQLALQEQKRLEAERLAQEERRKEQERAASMAVVNLSIQPWGDVYVDGRRRGASPPLRSLRLSPGTHTIEIRNGNLPSHVVTVELKSQQNTTVSHQF</sequence>
<reference evidence="2" key="1">
    <citation type="journal article" date="2014" name="Int. J. Syst. Evol. Microbiol.">
        <title>Complete genome sequence of Corynebacterium casei LMG S-19264T (=DSM 44701T), isolated from a smear-ripened cheese.</title>
        <authorList>
            <consortium name="US DOE Joint Genome Institute (JGI-PGF)"/>
            <person name="Walter F."/>
            <person name="Albersmeier A."/>
            <person name="Kalinowski J."/>
            <person name="Ruckert C."/>
        </authorList>
    </citation>
    <scope>NUCLEOTIDE SEQUENCE</scope>
    <source>
        <strain evidence="2">KCTC 23732</strain>
    </source>
</reference>
<proteinExistence type="predicted"/>
<feature type="compositionally biased region" description="Basic and acidic residues" evidence="1">
    <location>
        <begin position="448"/>
        <end position="463"/>
    </location>
</feature>
<dbReference type="EMBL" id="BMYS01000005">
    <property type="protein sequence ID" value="GGW83015.1"/>
    <property type="molecule type" value="Genomic_DNA"/>
</dbReference>
<organism evidence="2 3">
    <name type="scientific">Advenella faeciporci</name>
    <dbReference type="NCBI Taxonomy" id="797535"/>
    <lineage>
        <taxon>Bacteria</taxon>
        <taxon>Pseudomonadati</taxon>
        <taxon>Pseudomonadota</taxon>
        <taxon>Betaproteobacteria</taxon>
        <taxon>Burkholderiales</taxon>
        <taxon>Alcaligenaceae</taxon>
    </lineage>
</organism>